<gene>
    <name evidence="3" type="ORF">IX39_06780</name>
</gene>
<organism evidence="3 4">
    <name type="scientific">Chryseobacterium formosense</name>
    <dbReference type="NCBI Taxonomy" id="236814"/>
    <lineage>
        <taxon>Bacteria</taxon>
        <taxon>Pseudomonadati</taxon>
        <taxon>Bacteroidota</taxon>
        <taxon>Flavobacteriia</taxon>
        <taxon>Flavobacteriales</taxon>
        <taxon>Weeksellaceae</taxon>
        <taxon>Chryseobacterium group</taxon>
        <taxon>Chryseobacterium</taxon>
    </lineage>
</organism>
<dbReference type="RefSeq" id="WP_034674511.1">
    <property type="nucleotide sequence ID" value="NZ_FPAP01000001.1"/>
</dbReference>
<dbReference type="GO" id="GO:0016757">
    <property type="term" value="F:glycosyltransferase activity"/>
    <property type="evidence" value="ECO:0007669"/>
    <property type="project" value="InterPro"/>
</dbReference>
<keyword evidence="4" id="KW-1185">Reference proteome</keyword>
<dbReference type="Proteomes" id="UP000028713">
    <property type="component" value="Unassembled WGS sequence"/>
</dbReference>
<feature type="domain" description="Glycosyl transferase family 1" evidence="2">
    <location>
        <begin position="191"/>
        <end position="342"/>
    </location>
</feature>
<comment type="caution">
    <text evidence="3">The sequence shown here is derived from an EMBL/GenBank/DDBJ whole genome shotgun (WGS) entry which is preliminary data.</text>
</comment>
<keyword evidence="1" id="KW-0808">Transferase</keyword>
<sequence>MVLGIDATNIRTGGGLTHLLEILQHGNPKLVGFDEVVVWSNHQTLSKLPDKEWIKKETHSLLNKTFILSFIFQIFYLSKLANKRNVDVLFVPGGTFLGTFRNIVSMSQNMLPFEREEQNRFPNWKTRLRFKVLYYTQSLTFKKSKAIIFLTHYAKNFIAKKIKLEKKFQIIPHGINLDFLKMPEKQNKIENYSIADPFKLIYVSIVTVYKHQWNVAQAVIRLRREGYPVQLDLVGGFTEESLLKLNKVMGLDTDNCINYKGLIPYEKLESIYKNADAFVFASSCENLPIILIEAMTSGLPVASSNMGPMPEVLKDGGFYFNPLDVDSIYQAIKKMLDDEKQRYEKSLISFNNSNSYTWKECSDHTFRFLSEIAKHS</sequence>
<dbReference type="CDD" id="cd03809">
    <property type="entry name" value="GT4_MtfB-like"/>
    <property type="match status" value="1"/>
</dbReference>
<evidence type="ECO:0000313" key="4">
    <source>
        <dbReference type="Proteomes" id="UP000028713"/>
    </source>
</evidence>
<evidence type="ECO:0000259" key="2">
    <source>
        <dbReference type="Pfam" id="PF00534"/>
    </source>
</evidence>
<protein>
    <recommendedName>
        <fullName evidence="2">Glycosyl transferase family 1 domain-containing protein</fullName>
    </recommendedName>
</protein>
<dbReference type="STRING" id="236814.IX39_06780"/>
<dbReference type="PANTHER" id="PTHR46401">
    <property type="entry name" value="GLYCOSYLTRANSFERASE WBBK-RELATED"/>
    <property type="match status" value="1"/>
</dbReference>
<dbReference type="AlphaFoldDB" id="A0A085Z7E2"/>
<evidence type="ECO:0000313" key="3">
    <source>
        <dbReference type="EMBL" id="KFF00356.1"/>
    </source>
</evidence>
<proteinExistence type="predicted"/>
<dbReference type="InterPro" id="IPR001296">
    <property type="entry name" value="Glyco_trans_1"/>
</dbReference>
<dbReference type="Pfam" id="PF00534">
    <property type="entry name" value="Glycos_transf_1"/>
    <property type="match status" value="1"/>
</dbReference>
<dbReference type="EMBL" id="JPRP01000001">
    <property type="protein sequence ID" value="KFF00356.1"/>
    <property type="molecule type" value="Genomic_DNA"/>
</dbReference>
<evidence type="ECO:0000256" key="1">
    <source>
        <dbReference type="ARBA" id="ARBA00022679"/>
    </source>
</evidence>
<dbReference type="eggNOG" id="COG0438">
    <property type="taxonomic scope" value="Bacteria"/>
</dbReference>
<dbReference type="GO" id="GO:0009103">
    <property type="term" value="P:lipopolysaccharide biosynthetic process"/>
    <property type="evidence" value="ECO:0007669"/>
    <property type="project" value="TreeGrafter"/>
</dbReference>
<accession>A0A085Z7E2</accession>
<dbReference type="PANTHER" id="PTHR46401:SF2">
    <property type="entry name" value="GLYCOSYLTRANSFERASE WBBK-RELATED"/>
    <property type="match status" value="1"/>
</dbReference>
<dbReference type="SUPFAM" id="SSF53756">
    <property type="entry name" value="UDP-Glycosyltransferase/glycogen phosphorylase"/>
    <property type="match status" value="1"/>
</dbReference>
<dbReference type="OrthoDB" id="9811239at2"/>
<dbReference type="Gene3D" id="3.40.50.2000">
    <property type="entry name" value="Glycogen Phosphorylase B"/>
    <property type="match status" value="2"/>
</dbReference>
<name>A0A085Z7E2_9FLAO</name>
<reference evidence="3 4" key="1">
    <citation type="submission" date="2014-07" db="EMBL/GenBank/DDBJ databases">
        <title>Genome of Chryseobacterium formosense LMG 24722.</title>
        <authorList>
            <person name="Pipes S.E."/>
            <person name="Stropko S.J."/>
            <person name="Newman J.D."/>
        </authorList>
    </citation>
    <scope>NUCLEOTIDE SEQUENCE [LARGE SCALE GENOMIC DNA]</scope>
    <source>
        <strain evidence="3 4">LMG 24722</strain>
    </source>
</reference>